<sequence length="99" mass="10907">MKKKSSTPEEKLMDKISSDAEKKIDARKKGKEIMFGLGIFGIVGFSIAIPTLLGILLGSYLDGKTESSISFTMTFLFLGLVIGCINAWRWVKETSEGKK</sequence>
<feature type="transmembrane region" description="Helical" evidence="1">
    <location>
        <begin position="33"/>
        <end position="57"/>
    </location>
</feature>
<keyword evidence="1" id="KW-1133">Transmembrane helix</keyword>
<accession>A0A939KJV3</accession>
<evidence type="ECO:0000313" key="2">
    <source>
        <dbReference type="EMBL" id="MBO1265558.1"/>
    </source>
</evidence>
<keyword evidence="1" id="KW-0812">Transmembrane</keyword>
<gene>
    <name evidence="2" type="ORF">J3A84_10985</name>
</gene>
<dbReference type="Proteomes" id="UP000664218">
    <property type="component" value="Unassembled WGS sequence"/>
</dbReference>
<comment type="caution">
    <text evidence="2">The sequence shown here is derived from an EMBL/GenBank/DDBJ whole genome shotgun (WGS) entry which is preliminary data.</text>
</comment>
<dbReference type="RefSeq" id="WP_207600082.1">
    <property type="nucleotide sequence ID" value="NZ_JAFNJU010000008.1"/>
</dbReference>
<dbReference type="InterPro" id="IPR011744">
    <property type="entry name" value="ATPase_gene1"/>
</dbReference>
<name>A0A939KJV3_9CLOT</name>
<proteinExistence type="predicted"/>
<dbReference type="AlphaFoldDB" id="A0A939KJV3"/>
<protein>
    <submittedName>
        <fullName evidence="2">AtpZ/AtpI family protein</fullName>
    </submittedName>
</protein>
<dbReference type="EMBL" id="JAFNJU010000008">
    <property type="protein sequence ID" value="MBO1265558.1"/>
    <property type="molecule type" value="Genomic_DNA"/>
</dbReference>
<organism evidence="2 3">
    <name type="scientific">Proteiniclasticum aestuarii</name>
    <dbReference type="NCBI Taxonomy" id="2817862"/>
    <lineage>
        <taxon>Bacteria</taxon>
        <taxon>Bacillati</taxon>
        <taxon>Bacillota</taxon>
        <taxon>Clostridia</taxon>
        <taxon>Eubacteriales</taxon>
        <taxon>Clostridiaceae</taxon>
        <taxon>Proteiniclasticum</taxon>
    </lineage>
</organism>
<keyword evidence="1" id="KW-0472">Membrane</keyword>
<dbReference type="InterPro" id="IPR032820">
    <property type="entry name" value="ATPase_put"/>
</dbReference>
<dbReference type="Pfam" id="PF09527">
    <property type="entry name" value="ATPase_gene1"/>
    <property type="match status" value="1"/>
</dbReference>
<feature type="transmembrane region" description="Helical" evidence="1">
    <location>
        <begin position="69"/>
        <end position="91"/>
    </location>
</feature>
<reference evidence="2" key="1">
    <citation type="submission" date="2021-03" db="EMBL/GenBank/DDBJ databases">
        <title>Proteiniclasticum marinus sp. nov., isolated from tidal flat sediment.</title>
        <authorList>
            <person name="Namirimu T."/>
            <person name="Yang J.-A."/>
            <person name="Yang S.-H."/>
            <person name="Kim Y.-J."/>
            <person name="Kwon K.K."/>
        </authorList>
    </citation>
    <scope>NUCLEOTIDE SEQUENCE</scope>
    <source>
        <strain evidence="2">SCR006</strain>
    </source>
</reference>
<keyword evidence="3" id="KW-1185">Reference proteome</keyword>
<evidence type="ECO:0000313" key="3">
    <source>
        <dbReference type="Proteomes" id="UP000664218"/>
    </source>
</evidence>
<evidence type="ECO:0000256" key="1">
    <source>
        <dbReference type="SAM" id="Phobius"/>
    </source>
</evidence>
<dbReference type="NCBIfam" id="TIGR02230">
    <property type="entry name" value="ATPase_gene1"/>
    <property type="match status" value="1"/>
</dbReference>